<dbReference type="InterPro" id="IPR012337">
    <property type="entry name" value="RNaseH-like_sf"/>
</dbReference>
<evidence type="ECO:0000256" key="1">
    <source>
        <dbReference type="SAM" id="MobiDB-lite"/>
    </source>
</evidence>
<feature type="domain" description="Reverse transcriptase zinc-binding" evidence="3">
    <location>
        <begin position="236"/>
        <end position="322"/>
    </location>
</feature>
<sequence>MEEEGTRSTSERLSSSSMATKIVASEPNREQTMENVQLIHASRRTESIVSGKEVVSMGESSMATIGDNCALKTVAAPEKGEKNGISLVPWSVLQSSVDDGGFGFKDMYQHNRAFLMKVGYQFMSMSDTLWVKGLGSIWEVLTDCISWNIRDGKQTDFWYDNWLNSYGRLVFQCVNDTCPRPGMVVDMITNEGQRNWSYLQRWLPTEILDSIATVPPPATHYGADTPGWRWSDKREFSVGSTYSVLMGAEAQNRNPICKEVWSLKVPQRIRTFMWLTLHDRHLTNVERARRHLAVSDRCTLCFSGSEDMNHVLRFCTCARELWNVVIKQEVLTQFYELPYDVWLRCNLQGSGIMAGLSMDWRMQFSIYCWLLWKRRCSMIFDANHVDHDSVLAKGQHLISECEVTTLSRITPNTVNRVTDKLAALGRTQSMSGLIYATLPSLVAALTEEDRRRWEAYGSITEDISQCSRRVDPGGTGAQHNSGKSLPVRSEDGPKASIHMELGSDDEQDPITLVDVYIPPDIADCIGCIPLARTKPCDELIRRCENTGTKRHQMLIVISYWALWHARNEIVHEGRPFSAVRVSSFIFSFLFELESSIAVPAPNLLVKDVKWFPPDENIIKLNFDAPFNTASKSSVSRIVARDSHGFILAACTCPHLGIADAFIAEAVACEKAVSFALDLGFRSVQIEGDSLSALSATFATITFSFVGRTGNVVAHELAQVGLQFPEPRYWIEEAPPTVEQLAQRDCLV</sequence>
<dbReference type="Proteomes" id="UP001396334">
    <property type="component" value="Unassembled WGS sequence"/>
</dbReference>
<organism evidence="4 5">
    <name type="scientific">Hibiscus sabdariffa</name>
    <name type="common">roselle</name>
    <dbReference type="NCBI Taxonomy" id="183260"/>
    <lineage>
        <taxon>Eukaryota</taxon>
        <taxon>Viridiplantae</taxon>
        <taxon>Streptophyta</taxon>
        <taxon>Embryophyta</taxon>
        <taxon>Tracheophyta</taxon>
        <taxon>Spermatophyta</taxon>
        <taxon>Magnoliopsida</taxon>
        <taxon>eudicotyledons</taxon>
        <taxon>Gunneridae</taxon>
        <taxon>Pentapetalae</taxon>
        <taxon>rosids</taxon>
        <taxon>malvids</taxon>
        <taxon>Malvales</taxon>
        <taxon>Malvaceae</taxon>
        <taxon>Malvoideae</taxon>
        <taxon>Hibiscus</taxon>
    </lineage>
</organism>
<feature type="region of interest" description="Disordered" evidence="1">
    <location>
        <begin position="467"/>
        <end position="501"/>
    </location>
</feature>
<evidence type="ECO:0008006" key="6">
    <source>
        <dbReference type="Google" id="ProtNLM"/>
    </source>
</evidence>
<protein>
    <recommendedName>
        <fullName evidence="6">Reverse transcriptase zinc-binding domain-containing protein</fullName>
    </recommendedName>
</protein>
<feature type="domain" description="RNase H type-1" evidence="2">
    <location>
        <begin position="621"/>
        <end position="691"/>
    </location>
</feature>
<evidence type="ECO:0000313" key="5">
    <source>
        <dbReference type="Proteomes" id="UP001396334"/>
    </source>
</evidence>
<name>A0ABR2SX05_9ROSI</name>
<dbReference type="PANTHER" id="PTHR47074:SF61">
    <property type="entry name" value="RNASE H TYPE-1 DOMAIN-CONTAINING PROTEIN"/>
    <property type="match status" value="1"/>
</dbReference>
<dbReference type="Pfam" id="PF13456">
    <property type="entry name" value="RVT_3"/>
    <property type="match status" value="1"/>
</dbReference>
<dbReference type="EMBL" id="JBBPBN010000011">
    <property type="protein sequence ID" value="KAK9029785.1"/>
    <property type="molecule type" value="Genomic_DNA"/>
</dbReference>
<dbReference type="CDD" id="cd06222">
    <property type="entry name" value="RNase_H_like"/>
    <property type="match status" value="1"/>
</dbReference>
<dbReference type="InterPro" id="IPR026960">
    <property type="entry name" value="RVT-Znf"/>
</dbReference>
<evidence type="ECO:0000259" key="3">
    <source>
        <dbReference type="Pfam" id="PF13966"/>
    </source>
</evidence>
<comment type="caution">
    <text evidence="4">The sequence shown here is derived from an EMBL/GenBank/DDBJ whole genome shotgun (WGS) entry which is preliminary data.</text>
</comment>
<accession>A0ABR2SX05</accession>
<dbReference type="InterPro" id="IPR044730">
    <property type="entry name" value="RNase_H-like_dom_plant"/>
</dbReference>
<proteinExistence type="predicted"/>
<dbReference type="PANTHER" id="PTHR47074">
    <property type="entry name" value="BNAC02G40300D PROTEIN"/>
    <property type="match status" value="1"/>
</dbReference>
<dbReference type="InterPro" id="IPR002156">
    <property type="entry name" value="RNaseH_domain"/>
</dbReference>
<gene>
    <name evidence="4" type="ORF">V6N11_026887</name>
</gene>
<dbReference type="Pfam" id="PF13966">
    <property type="entry name" value="zf-RVT"/>
    <property type="match status" value="1"/>
</dbReference>
<dbReference type="InterPro" id="IPR052929">
    <property type="entry name" value="RNase_H-like_EbsB-rel"/>
</dbReference>
<dbReference type="SUPFAM" id="SSF53098">
    <property type="entry name" value="Ribonuclease H-like"/>
    <property type="match status" value="1"/>
</dbReference>
<reference evidence="4 5" key="1">
    <citation type="journal article" date="2024" name="G3 (Bethesda)">
        <title>Genome assembly of Hibiscus sabdariffa L. provides insights into metabolisms of medicinal natural products.</title>
        <authorList>
            <person name="Kim T."/>
        </authorList>
    </citation>
    <scope>NUCLEOTIDE SEQUENCE [LARGE SCALE GENOMIC DNA]</scope>
    <source>
        <strain evidence="4">TK-2024</strain>
        <tissue evidence="4">Old leaves</tissue>
    </source>
</reference>
<evidence type="ECO:0000313" key="4">
    <source>
        <dbReference type="EMBL" id="KAK9029785.1"/>
    </source>
</evidence>
<evidence type="ECO:0000259" key="2">
    <source>
        <dbReference type="Pfam" id="PF13456"/>
    </source>
</evidence>
<keyword evidence="5" id="KW-1185">Reference proteome</keyword>